<evidence type="ECO:0000256" key="5">
    <source>
        <dbReference type="ARBA" id="ARBA00023136"/>
    </source>
</evidence>
<dbReference type="GO" id="GO:0016020">
    <property type="term" value="C:membrane"/>
    <property type="evidence" value="ECO:0007669"/>
    <property type="project" value="UniProtKB-SubCell"/>
</dbReference>
<evidence type="ECO:0000256" key="4">
    <source>
        <dbReference type="ARBA" id="ARBA00022989"/>
    </source>
</evidence>
<protein>
    <submittedName>
        <fullName evidence="8">Transmembrane protein 263-like isoform X1</fullName>
    </submittedName>
</protein>
<reference evidence="8" key="1">
    <citation type="submission" date="2025-08" db="UniProtKB">
        <authorList>
            <consortium name="RefSeq"/>
        </authorList>
    </citation>
    <scope>IDENTIFICATION</scope>
    <source>
        <tissue evidence="8">Spleen</tissue>
    </source>
</reference>
<evidence type="ECO:0000313" key="8">
    <source>
        <dbReference type="RefSeq" id="XP_020865420.1"/>
    </source>
</evidence>
<dbReference type="KEGG" id="pcw:110223982"/>
<dbReference type="Pfam" id="PF15475">
    <property type="entry name" value="UPF0444"/>
    <property type="match status" value="1"/>
</dbReference>
<dbReference type="InParanoid" id="A0A6P5M4C1"/>
<keyword evidence="5" id="KW-0472">Membrane</keyword>
<feature type="compositionally biased region" description="Acidic residues" evidence="6">
    <location>
        <begin position="1"/>
        <end position="19"/>
    </location>
</feature>
<proteinExistence type="inferred from homology"/>
<keyword evidence="4" id="KW-1133">Transmembrane helix</keyword>
<evidence type="ECO:0000256" key="3">
    <source>
        <dbReference type="ARBA" id="ARBA00022692"/>
    </source>
</evidence>
<gene>
    <name evidence="8" type="primary">LOC110223982</name>
</gene>
<dbReference type="RefSeq" id="XP_020865420.1">
    <property type="nucleotide sequence ID" value="XM_021009761.1"/>
</dbReference>
<feature type="region of interest" description="Disordered" evidence="6">
    <location>
        <begin position="1"/>
        <end position="34"/>
    </location>
</feature>
<feature type="compositionally biased region" description="Basic and acidic residues" evidence="6">
    <location>
        <begin position="22"/>
        <end position="34"/>
    </location>
</feature>
<name>A0A6P5M4C1_PHACI</name>
<evidence type="ECO:0000256" key="6">
    <source>
        <dbReference type="SAM" id="MobiDB-lite"/>
    </source>
</evidence>
<comment type="subcellular location">
    <subcellularLocation>
        <location evidence="1">Membrane</location>
        <topology evidence="1">Multi-pass membrane protein</topology>
    </subcellularLocation>
</comment>
<dbReference type="AlphaFoldDB" id="A0A6P5M4C1"/>
<evidence type="ECO:0000256" key="2">
    <source>
        <dbReference type="ARBA" id="ARBA00008411"/>
    </source>
</evidence>
<keyword evidence="3" id="KW-0812">Transmembrane</keyword>
<evidence type="ECO:0000313" key="7">
    <source>
        <dbReference type="Proteomes" id="UP000515140"/>
    </source>
</evidence>
<dbReference type="PANTHER" id="PTHR31443">
    <property type="match status" value="1"/>
</dbReference>
<dbReference type="Proteomes" id="UP000515140">
    <property type="component" value="Unplaced"/>
</dbReference>
<dbReference type="InterPro" id="IPR028153">
    <property type="entry name" value="UPF0444"/>
</dbReference>
<dbReference type="GeneID" id="110223982"/>
<sequence length="129" mass="13500">MKEQSPDEEMVEEDMETPVEELPSHLREDPHEDLKKAPEQLEEQGGVIWRMTGGLFSITKGAVGATLGGVAWVGSKSLAFTKTAVTTVPTAGMGLVKGSVSAVSNGVGAVGSAMAGKVPFTTRKKDKAD</sequence>
<comment type="similarity">
    <text evidence="2">Belongs to the TMEM263 family.</text>
</comment>
<organism evidence="7 8">
    <name type="scientific">Phascolarctos cinereus</name>
    <name type="common">Koala</name>
    <dbReference type="NCBI Taxonomy" id="38626"/>
    <lineage>
        <taxon>Eukaryota</taxon>
        <taxon>Metazoa</taxon>
        <taxon>Chordata</taxon>
        <taxon>Craniata</taxon>
        <taxon>Vertebrata</taxon>
        <taxon>Euteleostomi</taxon>
        <taxon>Mammalia</taxon>
        <taxon>Metatheria</taxon>
        <taxon>Diprotodontia</taxon>
        <taxon>Phascolarctidae</taxon>
        <taxon>Phascolarctos</taxon>
    </lineage>
</organism>
<accession>A0A6P5M4C1</accession>
<keyword evidence="7" id="KW-1185">Reference proteome</keyword>
<evidence type="ECO:0000256" key="1">
    <source>
        <dbReference type="ARBA" id="ARBA00004141"/>
    </source>
</evidence>